<dbReference type="HOGENOM" id="CLU_053686_0_0_9"/>
<evidence type="ECO:0000259" key="1">
    <source>
        <dbReference type="Pfam" id="PF13280"/>
    </source>
</evidence>
<dbReference type="EMBL" id="CP002394">
    <property type="protein sequence ID" value="ADU29407.1"/>
    <property type="molecule type" value="Genomic_DNA"/>
</dbReference>
<dbReference type="InterPro" id="IPR057727">
    <property type="entry name" value="WCX_dom"/>
</dbReference>
<dbReference type="STRING" id="649639.Bcell_1139"/>
<dbReference type="InterPro" id="IPR051534">
    <property type="entry name" value="CBASS_pafABC_assoc_protein"/>
</dbReference>
<sequence>MEALSNRRRLLMLMEILRMETDEEHELSVRQLKAAFWGKTEADLGERGLQDDLRELVDSDVFPVVMNHNGNGFPKYYSHQERLFEVNELRLLVDAVSSARFISRSDTEKLIGKIKQLTSKHMARQLKNMVLVDEAVKSENNHIKYYISDIHQAITEQKEIAFQYGRYNTRKQFILSRNGDSYQVKPYALIWNNDFYYLIGKYGAADEIRHYRVDRMRHVLKTEVSYVYDETFHLSEYVNQLFHMYSGDDQYIEIVFDNHLINVIIDRFGLNVAIKKYDENSFVLSTKAVISEGLVRWILTWGSDAKVLKPKSLVANIAVEAEKIYRNYH</sequence>
<dbReference type="Proteomes" id="UP000001401">
    <property type="component" value="Chromosome"/>
</dbReference>
<proteinExistence type="predicted"/>
<name>E6TR31_EVAC2</name>
<dbReference type="RefSeq" id="WP_013487748.1">
    <property type="nucleotide sequence ID" value="NC_014829.1"/>
</dbReference>
<dbReference type="Pfam" id="PF13280">
    <property type="entry name" value="WYL"/>
    <property type="match status" value="1"/>
</dbReference>
<keyword evidence="4" id="KW-1185">Reference proteome</keyword>
<evidence type="ECO:0000313" key="3">
    <source>
        <dbReference type="EMBL" id="ADU29407.1"/>
    </source>
</evidence>
<feature type="domain" description="WYL" evidence="1">
    <location>
        <begin position="147"/>
        <end position="219"/>
    </location>
</feature>
<evidence type="ECO:0000259" key="2">
    <source>
        <dbReference type="Pfam" id="PF25583"/>
    </source>
</evidence>
<organism evidence="3 4">
    <name type="scientific">Evansella cellulosilytica (strain ATCC 21833 / DSM 2522 / FERM P-1141 / JCM 9156 / N-4)</name>
    <name type="common">Bacillus cellulosilyticus</name>
    <dbReference type="NCBI Taxonomy" id="649639"/>
    <lineage>
        <taxon>Bacteria</taxon>
        <taxon>Bacillati</taxon>
        <taxon>Bacillota</taxon>
        <taxon>Bacilli</taxon>
        <taxon>Bacillales</taxon>
        <taxon>Bacillaceae</taxon>
        <taxon>Evansella</taxon>
    </lineage>
</organism>
<gene>
    <name evidence="3" type="ordered locus">Bcell_1139</name>
</gene>
<feature type="domain" description="WCX" evidence="2">
    <location>
        <begin position="252"/>
        <end position="324"/>
    </location>
</feature>
<dbReference type="Pfam" id="PF25583">
    <property type="entry name" value="WCX"/>
    <property type="match status" value="1"/>
</dbReference>
<dbReference type="PANTHER" id="PTHR34580">
    <property type="match status" value="1"/>
</dbReference>
<accession>E6TR31</accession>
<reference evidence="3 4" key="1">
    <citation type="submission" date="2010-12" db="EMBL/GenBank/DDBJ databases">
        <title>Complete sequence of Bacillus cellulosilyticus DSM 2522.</title>
        <authorList>
            <consortium name="US DOE Joint Genome Institute"/>
            <person name="Lucas S."/>
            <person name="Copeland A."/>
            <person name="Lapidus A."/>
            <person name="Cheng J.-F."/>
            <person name="Bruce D."/>
            <person name="Goodwin L."/>
            <person name="Pitluck S."/>
            <person name="Chertkov O."/>
            <person name="Detter J.C."/>
            <person name="Han C."/>
            <person name="Tapia R."/>
            <person name="Land M."/>
            <person name="Hauser L."/>
            <person name="Jeffries C."/>
            <person name="Kyrpides N."/>
            <person name="Ivanova N."/>
            <person name="Mikhailova N."/>
            <person name="Brumm P."/>
            <person name="Mead D."/>
            <person name="Woyke T."/>
        </authorList>
    </citation>
    <scope>NUCLEOTIDE SEQUENCE [LARGE SCALE GENOMIC DNA]</scope>
    <source>
        <strain evidence="4">ATCC 21833 / DSM 2522 / FERM P-1141 / JCM 9156 / N-4</strain>
    </source>
</reference>
<dbReference type="AlphaFoldDB" id="E6TR31"/>
<dbReference type="InterPro" id="IPR026881">
    <property type="entry name" value="WYL_dom"/>
</dbReference>
<dbReference type="PROSITE" id="PS52050">
    <property type="entry name" value="WYL"/>
    <property type="match status" value="1"/>
</dbReference>
<dbReference type="PANTHER" id="PTHR34580:SF1">
    <property type="entry name" value="PROTEIN PAFC"/>
    <property type="match status" value="1"/>
</dbReference>
<dbReference type="eggNOG" id="COG2378">
    <property type="taxonomic scope" value="Bacteria"/>
</dbReference>
<dbReference type="KEGG" id="bco:Bcell_1139"/>
<protein>
    <submittedName>
        <fullName evidence="3">Transcriptional regulator protein-like protein</fullName>
    </submittedName>
</protein>
<evidence type="ECO:0000313" key="4">
    <source>
        <dbReference type="Proteomes" id="UP000001401"/>
    </source>
</evidence>